<dbReference type="PANTHER" id="PTHR11092:SF0">
    <property type="entry name" value="EPIMERASE FAMILY PROTEIN SDR39U1"/>
    <property type="match status" value="1"/>
</dbReference>
<dbReference type="InterPro" id="IPR010099">
    <property type="entry name" value="SDR39U1"/>
</dbReference>
<name>A0A9X2AHB7_9BACT</name>
<dbReference type="InterPro" id="IPR001509">
    <property type="entry name" value="Epimerase_deHydtase"/>
</dbReference>
<dbReference type="SUPFAM" id="SSF51735">
    <property type="entry name" value="NAD(P)-binding Rossmann-fold domains"/>
    <property type="match status" value="1"/>
</dbReference>
<dbReference type="Gene3D" id="3.40.50.720">
    <property type="entry name" value="NAD(P)-binding Rossmann-like Domain"/>
    <property type="match status" value="1"/>
</dbReference>
<dbReference type="InterPro" id="IPR036291">
    <property type="entry name" value="NAD(P)-bd_dom_sf"/>
</dbReference>
<sequence length="255" mass="27163">MPQSKLVIAGGNGFLGQHLAGYFREQGYRVVVLGRNPGPGPDYVHWDGRTLGAWAAELEGAAALVNLAGRTVDCRYTADNKREIIASRTESTRVLGAAVAACSVPPRAWLNSSTATIYADTPGTQPANTEAAGHIGEGFSVEVARAWEAAFAACAAPATRKVALRTAIVMGRDGGAFPVMTRLARWGLGSPQGNGRQWMNWLHIVDFCRAVAFLIGEPTAAGAFNLCAPLPLTNRDFMGLLSQQLRPPLRLPQPK</sequence>
<reference evidence="3" key="1">
    <citation type="submission" date="2022-03" db="EMBL/GenBank/DDBJ databases">
        <title>Bacterial whole genome sequence for Hymenobacter sp. DH14.</title>
        <authorList>
            <person name="Le V."/>
        </authorList>
    </citation>
    <scope>NUCLEOTIDE SEQUENCE</scope>
    <source>
        <strain evidence="3">DH14</strain>
    </source>
</reference>
<dbReference type="AlphaFoldDB" id="A0A9X2AHB7"/>
<gene>
    <name evidence="3" type="ORF">MON38_07845</name>
</gene>
<dbReference type="Proteomes" id="UP001139193">
    <property type="component" value="Unassembled WGS sequence"/>
</dbReference>
<evidence type="ECO:0000313" key="3">
    <source>
        <dbReference type="EMBL" id="MCI1187330.1"/>
    </source>
</evidence>
<evidence type="ECO:0000256" key="1">
    <source>
        <dbReference type="ARBA" id="ARBA00009353"/>
    </source>
</evidence>
<dbReference type="EMBL" id="JALBGC010000002">
    <property type="protein sequence ID" value="MCI1187330.1"/>
    <property type="molecule type" value="Genomic_DNA"/>
</dbReference>
<evidence type="ECO:0000259" key="2">
    <source>
        <dbReference type="Pfam" id="PF01370"/>
    </source>
</evidence>
<protein>
    <submittedName>
        <fullName evidence="3">TIGR01777 family oxidoreductase</fullName>
    </submittedName>
</protein>
<dbReference type="NCBIfam" id="TIGR01777">
    <property type="entry name" value="yfcH"/>
    <property type="match status" value="1"/>
</dbReference>
<organism evidence="3 4">
    <name type="scientific">Hymenobacter cyanobacteriorum</name>
    <dbReference type="NCBI Taxonomy" id="2926463"/>
    <lineage>
        <taxon>Bacteria</taxon>
        <taxon>Pseudomonadati</taxon>
        <taxon>Bacteroidota</taxon>
        <taxon>Cytophagia</taxon>
        <taxon>Cytophagales</taxon>
        <taxon>Hymenobacteraceae</taxon>
        <taxon>Hymenobacter</taxon>
    </lineage>
</organism>
<dbReference type="RefSeq" id="WP_241935606.1">
    <property type="nucleotide sequence ID" value="NZ_JALBGC010000002.1"/>
</dbReference>
<comment type="caution">
    <text evidence="3">The sequence shown here is derived from an EMBL/GenBank/DDBJ whole genome shotgun (WGS) entry which is preliminary data.</text>
</comment>
<dbReference type="Pfam" id="PF01370">
    <property type="entry name" value="Epimerase"/>
    <property type="match status" value="1"/>
</dbReference>
<comment type="similarity">
    <text evidence="1">Belongs to the NAD(P)-dependent epimerase/dehydratase family. SDR39U1 subfamily.</text>
</comment>
<evidence type="ECO:0000313" key="4">
    <source>
        <dbReference type="Proteomes" id="UP001139193"/>
    </source>
</evidence>
<proteinExistence type="inferred from homology"/>
<accession>A0A9X2AHB7</accession>
<dbReference type="PANTHER" id="PTHR11092">
    <property type="entry name" value="SUGAR NUCLEOTIDE EPIMERASE RELATED"/>
    <property type="match status" value="1"/>
</dbReference>
<keyword evidence="4" id="KW-1185">Reference proteome</keyword>
<feature type="domain" description="NAD-dependent epimerase/dehydratase" evidence="2">
    <location>
        <begin position="7"/>
        <end position="226"/>
    </location>
</feature>